<dbReference type="SUPFAM" id="SSF54826">
    <property type="entry name" value="Enolase N-terminal domain-like"/>
    <property type="match status" value="1"/>
</dbReference>
<dbReference type="PANTHER" id="PTHR48080:SF2">
    <property type="entry name" value="D-GALACTONATE DEHYDRATASE"/>
    <property type="match status" value="1"/>
</dbReference>
<name>A0A7Y9IZF2_9BURK</name>
<dbReference type="GO" id="GO:0016829">
    <property type="term" value="F:lyase activity"/>
    <property type="evidence" value="ECO:0007669"/>
    <property type="project" value="UniProtKB-KW"/>
</dbReference>
<reference evidence="3 4" key="1">
    <citation type="submission" date="2020-07" db="EMBL/GenBank/DDBJ databases">
        <title>Genomic Encyclopedia of Type Strains, Phase IV (KMG-V): Genome sequencing to study the core and pangenomes of soil and plant-associated prokaryotes.</title>
        <authorList>
            <person name="Whitman W."/>
        </authorList>
    </citation>
    <scope>NUCLEOTIDE SEQUENCE [LARGE SCALE GENOMIC DNA]</scope>
    <source>
        <strain evidence="3 4">SAS40</strain>
    </source>
</reference>
<dbReference type="RefSeq" id="WP_179588935.1">
    <property type="nucleotide sequence ID" value="NZ_JACBYR010000002.1"/>
</dbReference>
<comment type="caution">
    <text evidence="3">The sequence shown here is derived from an EMBL/GenBank/DDBJ whole genome shotgun (WGS) entry which is preliminary data.</text>
</comment>
<dbReference type="InterPro" id="IPR036849">
    <property type="entry name" value="Enolase-like_C_sf"/>
</dbReference>
<feature type="domain" description="Mandelate racemase/muconate lactonizing enzyme C-terminal" evidence="2">
    <location>
        <begin position="181"/>
        <end position="278"/>
    </location>
</feature>
<evidence type="ECO:0000259" key="2">
    <source>
        <dbReference type="SMART" id="SM00922"/>
    </source>
</evidence>
<organism evidence="3 4">
    <name type="scientific">Pigmentiphaga litoralis</name>
    <dbReference type="NCBI Taxonomy" id="516702"/>
    <lineage>
        <taxon>Bacteria</taxon>
        <taxon>Pseudomonadati</taxon>
        <taxon>Pseudomonadota</taxon>
        <taxon>Betaproteobacteria</taxon>
        <taxon>Burkholderiales</taxon>
        <taxon>Alcaligenaceae</taxon>
        <taxon>Pigmentiphaga</taxon>
    </lineage>
</organism>
<dbReference type="InterPro" id="IPR013342">
    <property type="entry name" value="Mandelate_racemase_C"/>
</dbReference>
<dbReference type="Proteomes" id="UP000542125">
    <property type="component" value="Unassembled WGS sequence"/>
</dbReference>
<dbReference type="Pfam" id="PF13378">
    <property type="entry name" value="MR_MLE_C"/>
    <property type="match status" value="1"/>
</dbReference>
<accession>A0A7Y9IZF2</accession>
<dbReference type="SFLD" id="SFLDG00179">
    <property type="entry name" value="mandelate_racemase"/>
    <property type="match status" value="1"/>
</dbReference>
<dbReference type="Pfam" id="PF02746">
    <property type="entry name" value="MR_MLE_N"/>
    <property type="match status" value="1"/>
</dbReference>
<dbReference type="CDD" id="cd03316">
    <property type="entry name" value="MR_like"/>
    <property type="match status" value="1"/>
</dbReference>
<dbReference type="Gene3D" id="3.20.20.120">
    <property type="entry name" value="Enolase-like C-terminal domain"/>
    <property type="match status" value="1"/>
</dbReference>
<keyword evidence="4" id="KW-1185">Reference proteome</keyword>
<evidence type="ECO:0000313" key="3">
    <source>
        <dbReference type="EMBL" id="NYE84904.1"/>
    </source>
</evidence>
<dbReference type="InterPro" id="IPR034593">
    <property type="entry name" value="DgoD-like"/>
</dbReference>
<evidence type="ECO:0000313" key="4">
    <source>
        <dbReference type="Proteomes" id="UP000542125"/>
    </source>
</evidence>
<proteinExistence type="predicted"/>
<keyword evidence="1" id="KW-0456">Lyase</keyword>
<dbReference type="PANTHER" id="PTHR48080">
    <property type="entry name" value="D-GALACTONATE DEHYDRATASE-RELATED"/>
    <property type="match status" value="1"/>
</dbReference>
<dbReference type="Gene3D" id="3.30.390.10">
    <property type="entry name" value="Enolase-like, N-terminal domain"/>
    <property type="match status" value="1"/>
</dbReference>
<dbReference type="InterPro" id="IPR029017">
    <property type="entry name" value="Enolase-like_N"/>
</dbReference>
<dbReference type="SMART" id="SM00922">
    <property type="entry name" value="MR_MLE"/>
    <property type="match status" value="1"/>
</dbReference>
<dbReference type="EMBL" id="JACBYR010000002">
    <property type="protein sequence ID" value="NYE84904.1"/>
    <property type="molecule type" value="Genomic_DNA"/>
</dbReference>
<dbReference type="InterPro" id="IPR029065">
    <property type="entry name" value="Enolase_C-like"/>
</dbReference>
<dbReference type="SUPFAM" id="SSF51604">
    <property type="entry name" value="Enolase C-terminal domain-like"/>
    <property type="match status" value="1"/>
</dbReference>
<dbReference type="InterPro" id="IPR013341">
    <property type="entry name" value="Mandelate_racemase_N_dom"/>
</dbReference>
<sequence>MSEAGRADAAGFALRGRQDEADRGGASLTDHSVDVVIQDVKAYRFDAPVVPPIRSSFGWVTERSCLLVSIEDTDGQVGWGEIWTGMPAFGAGHRYDLLTHIAAPLLIGQRVRRIDHVSQQLHAAMLPIERLAGEPGPVSQVIAGIDCALWDLAATRSGLPLYRLLGGTGATMATYASGIRPDLDPAAMDTLRQAGFRAFKFKAGFDDAATLGHLRRQGRDLAAGEHMMIDANCGWDVAAAERAFDALAGCPLEWIEEPVGPEVADDAWHRLAARTRHPLAAGENLLSRSRFEAAFDWLGVIQPDLGKWGGVSGVVPLARAALAHGLRYCPHSFGTYVGAAHAAHVLAAVGGDGRLELDVNVNPLRTLSAPDFPDVIDGRLTLTDRPGIGIAVDIAGLSSLR</sequence>
<protein>
    <submittedName>
        <fullName evidence="3">L-alanine-DL-glutamate epimerase-like enolase superfamily enzyme</fullName>
    </submittedName>
</protein>
<dbReference type="SFLD" id="SFLDS00001">
    <property type="entry name" value="Enolase"/>
    <property type="match status" value="1"/>
</dbReference>
<evidence type="ECO:0000256" key="1">
    <source>
        <dbReference type="ARBA" id="ARBA00023239"/>
    </source>
</evidence>
<dbReference type="AlphaFoldDB" id="A0A7Y9IZF2"/>
<gene>
    <name evidence="3" type="ORF">FHW18_004211</name>
</gene>